<dbReference type="Proteomes" id="UP000237347">
    <property type="component" value="Unassembled WGS sequence"/>
</dbReference>
<protein>
    <submittedName>
        <fullName evidence="1">Uncharacterized protein</fullName>
    </submittedName>
</protein>
<comment type="caution">
    <text evidence="1">The sequence shown here is derived from an EMBL/GenBank/DDBJ whole genome shotgun (WGS) entry which is preliminary data.</text>
</comment>
<gene>
    <name evidence="1" type="ORF">CFP56_016111</name>
</gene>
<organism evidence="1 2">
    <name type="scientific">Quercus suber</name>
    <name type="common">Cork oak</name>
    <dbReference type="NCBI Taxonomy" id="58331"/>
    <lineage>
        <taxon>Eukaryota</taxon>
        <taxon>Viridiplantae</taxon>
        <taxon>Streptophyta</taxon>
        <taxon>Embryophyta</taxon>
        <taxon>Tracheophyta</taxon>
        <taxon>Spermatophyta</taxon>
        <taxon>Magnoliopsida</taxon>
        <taxon>eudicotyledons</taxon>
        <taxon>Gunneridae</taxon>
        <taxon>Pentapetalae</taxon>
        <taxon>rosids</taxon>
        <taxon>fabids</taxon>
        <taxon>Fagales</taxon>
        <taxon>Fagaceae</taxon>
        <taxon>Quercus</taxon>
    </lineage>
</organism>
<proteinExistence type="predicted"/>
<name>A0AAW0KPK1_QUESU</name>
<evidence type="ECO:0000313" key="2">
    <source>
        <dbReference type="Proteomes" id="UP000237347"/>
    </source>
</evidence>
<dbReference type="AlphaFoldDB" id="A0AAW0KPK1"/>
<dbReference type="EMBL" id="PKMF04000252">
    <property type="protein sequence ID" value="KAK7840904.1"/>
    <property type="molecule type" value="Genomic_DNA"/>
</dbReference>
<reference evidence="1 2" key="1">
    <citation type="journal article" date="2018" name="Sci. Data">
        <title>The draft genome sequence of cork oak.</title>
        <authorList>
            <person name="Ramos A.M."/>
            <person name="Usie A."/>
            <person name="Barbosa P."/>
            <person name="Barros P.M."/>
            <person name="Capote T."/>
            <person name="Chaves I."/>
            <person name="Simoes F."/>
            <person name="Abreu I."/>
            <person name="Carrasquinho I."/>
            <person name="Faro C."/>
            <person name="Guimaraes J.B."/>
            <person name="Mendonca D."/>
            <person name="Nobrega F."/>
            <person name="Rodrigues L."/>
            <person name="Saibo N.J.M."/>
            <person name="Varela M.C."/>
            <person name="Egas C."/>
            <person name="Matos J."/>
            <person name="Miguel C.M."/>
            <person name="Oliveira M.M."/>
            <person name="Ricardo C.P."/>
            <person name="Goncalves S."/>
        </authorList>
    </citation>
    <scope>NUCLEOTIDE SEQUENCE [LARGE SCALE GENOMIC DNA]</scope>
    <source>
        <strain evidence="2">cv. HL8</strain>
    </source>
</reference>
<keyword evidence="2" id="KW-1185">Reference proteome</keyword>
<evidence type="ECO:0000313" key="1">
    <source>
        <dbReference type="EMBL" id="KAK7840904.1"/>
    </source>
</evidence>
<sequence>MANVIELALQSLEDQRILYSSDKLIHVICSSKLFIERCLQLEHGLCGGLQAKRETPPEKYDQVGSTSFRLLARCTSSHENEWRIR</sequence>
<accession>A0AAW0KPK1</accession>